<dbReference type="STRING" id="1855383.SAMN05216548_10435"/>
<dbReference type="Proteomes" id="UP000199647">
    <property type="component" value="Unassembled WGS sequence"/>
</dbReference>
<evidence type="ECO:0000256" key="3">
    <source>
        <dbReference type="ARBA" id="ARBA00022714"/>
    </source>
</evidence>
<reference evidence="10 11" key="1">
    <citation type="submission" date="2016-10" db="EMBL/GenBank/DDBJ databases">
        <authorList>
            <person name="de Groot N.N."/>
        </authorList>
    </citation>
    <scope>NUCLEOTIDE SEQUENCE [LARGE SCALE GENOMIC DNA]</scope>
    <source>
        <strain evidence="10 11">A52C2</strain>
    </source>
</reference>
<dbReference type="Pfam" id="PF00355">
    <property type="entry name" value="Rieske"/>
    <property type="match status" value="1"/>
</dbReference>
<dbReference type="Gene3D" id="3.50.50.60">
    <property type="entry name" value="FAD/NAD(P)-binding domain"/>
    <property type="match status" value="2"/>
</dbReference>
<dbReference type="InterPro" id="IPR036922">
    <property type="entry name" value="Rieske_2Fe-2S_sf"/>
</dbReference>
<organism evidence="10 11">
    <name type="scientific">Faunimonas pinastri</name>
    <dbReference type="NCBI Taxonomy" id="1855383"/>
    <lineage>
        <taxon>Bacteria</taxon>
        <taxon>Pseudomonadati</taxon>
        <taxon>Pseudomonadota</taxon>
        <taxon>Alphaproteobacteria</taxon>
        <taxon>Hyphomicrobiales</taxon>
        <taxon>Afifellaceae</taxon>
        <taxon>Faunimonas</taxon>
    </lineage>
</organism>
<evidence type="ECO:0000313" key="10">
    <source>
        <dbReference type="EMBL" id="SEQ34210.1"/>
    </source>
</evidence>
<dbReference type="InterPro" id="IPR050446">
    <property type="entry name" value="FAD-oxidoreductase/Apoptosis"/>
</dbReference>
<dbReference type="SUPFAM" id="SSF55424">
    <property type="entry name" value="FAD/NAD-linked reductases, dimerisation (C-terminal) domain"/>
    <property type="match status" value="1"/>
</dbReference>
<evidence type="ECO:0000256" key="1">
    <source>
        <dbReference type="ARBA" id="ARBA00001974"/>
    </source>
</evidence>
<evidence type="ECO:0000256" key="6">
    <source>
        <dbReference type="ARBA" id="ARBA00023002"/>
    </source>
</evidence>
<keyword evidence="2" id="KW-0285">Flavoprotein</keyword>
<comment type="cofactor">
    <cofactor evidence="1">
        <name>FAD</name>
        <dbReference type="ChEBI" id="CHEBI:57692"/>
    </cofactor>
</comment>
<dbReference type="PANTHER" id="PTHR43557:SF2">
    <property type="entry name" value="RIESKE DOMAIN-CONTAINING PROTEIN-RELATED"/>
    <property type="match status" value="1"/>
</dbReference>
<evidence type="ECO:0000256" key="5">
    <source>
        <dbReference type="ARBA" id="ARBA00022827"/>
    </source>
</evidence>
<keyword evidence="8" id="KW-0411">Iron-sulfur</keyword>
<dbReference type="InterPro" id="IPR036188">
    <property type="entry name" value="FAD/NAD-bd_sf"/>
</dbReference>
<dbReference type="GO" id="GO:0005737">
    <property type="term" value="C:cytoplasm"/>
    <property type="evidence" value="ECO:0007669"/>
    <property type="project" value="TreeGrafter"/>
</dbReference>
<dbReference type="InterPro" id="IPR017941">
    <property type="entry name" value="Rieske_2Fe-2S"/>
</dbReference>
<keyword evidence="4" id="KW-0479">Metal-binding</keyword>
<dbReference type="Pfam" id="PF07992">
    <property type="entry name" value="Pyr_redox_2"/>
    <property type="match status" value="1"/>
</dbReference>
<dbReference type="EMBL" id="FOFG01000004">
    <property type="protein sequence ID" value="SEQ34210.1"/>
    <property type="molecule type" value="Genomic_DNA"/>
</dbReference>
<dbReference type="GO" id="GO:0016651">
    <property type="term" value="F:oxidoreductase activity, acting on NAD(P)H"/>
    <property type="evidence" value="ECO:0007669"/>
    <property type="project" value="TreeGrafter"/>
</dbReference>
<dbReference type="PANTHER" id="PTHR43557">
    <property type="entry name" value="APOPTOSIS-INDUCING FACTOR 1"/>
    <property type="match status" value="1"/>
</dbReference>
<dbReference type="PROSITE" id="PS51296">
    <property type="entry name" value="RIESKE"/>
    <property type="match status" value="1"/>
</dbReference>
<dbReference type="SUPFAM" id="SSF51905">
    <property type="entry name" value="FAD/NAD(P)-binding domain"/>
    <property type="match status" value="1"/>
</dbReference>
<dbReference type="PRINTS" id="PR00368">
    <property type="entry name" value="FADPNR"/>
</dbReference>
<dbReference type="GO" id="GO:0051537">
    <property type="term" value="F:2 iron, 2 sulfur cluster binding"/>
    <property type="evidence" value="ECO:0007669"/>
    <property type="project" value="UniProtKB-KW"/>
</dbReference>
<evidence type="ECO:0000256" key="7">
    <source>
        <dbReference type="ARBA" id="ARBA00023004"/>
    </source>
</evidence>
<dbReference type="PRINTS" id="PR00411">
    <property type="entry name" value="PNDRDTASEI"/>
</dbReference>
<evidence type="ECO:0000313" key="11">
    <source>
        <dbReference type="Proteomes" id="UP000199647"/>
    </source>
</evidence>
<keyword evidence="5" id="KW-0274">FAD</keyword>
<keyword evidence="11" id="KW-1185">Reference proteome</keyword>
<proteinExistence type="predicted"/>
<gene>
    <name evidence="10" type="ORF">SAMN05216548_10435</name>
</gene>
<sequence>MASENQQEKPDLAKGIASADLTEGQMLVGTLDGEDVLVARSGGKLFALGAKCTHLGAPLAKGIMVHGELRCPWHHARFSLETGEAVSAPALDPVGCFRAEESDGRIVVGKGRETISRPAPEKTLARRVVIVGGGAAGHACAEMLARSAFPGSVTMISNDSDAPYDRTFCSKQYLAGKVSRENAALADKPLYAAGEGEGKGEGGIALRLKTNVEAIDPAAKEITLSGGERIGYDALVLATGAEPQRPDIPGFERPNVYVLRTLADADALIEAAEKASRVAVIGASYIGLEVAASMIGRKLQVDVISPDEVPVGKTLGIEGGKFVQGLHEKKGVTFHLGRKVKGFDGRTLTLDDGSKLEADFVVAGTGVAPRAELAEAAGLKVASKEKGGGVVVNGRLETSAEGIYAAGDIARYPDPHGGGHIRVEHWVHAERQGQHVARLLMGATGDFRLPPFFWSAHYGTSLRYVGHAGKQAEPRLEGSVEDGEFAIRFFDEGKESALATCKKDKLALEVEAEWEQV</sequence>
<keyword evidence="3" id="KW-0001">2Fe-2S</keyword>
<evidence type="ECO:0000259" key="9">
    <source>
        <dbReference type="PROSITE" id="PS51296"/>
    </source>
</evidence>
<dbReference type="InterPro" id="IPR016156">
    <property type="entry name" value="FAD/NAD-linked_Rdtase_dimer_sf"/>
</dbReference>
<evidence type="ECO:0000256" key="8">
    <source>
        <dbReference type="ARBA" id="ARBA00023014"/>
    </source>
</evidence>
<dbReference type="AlphaFoldDB" id="A0A1H9F8D2"/>
<dbReference type="Gene3D" id="3.30.390.30">
    <property type="match status" value="1"/>
</dbReference>
<dbReference type="GO" id="GO:0046872">
    <property type="term" value="F:metal ion binding"/>
    <property type="evidence" value="ECO:0007669"/>
    <property type="project" value="UniProtKB-KW"/>
</dbReference>
<evidence type="ECO:0000256" key="4">
    <source>
        <dbReference type="ARBA" id="ARBA00022723"/>
    </source>
</evidence>
<dbReference type="InterPro" id="IPR023753">
    <property type="entry name" value="FAD/NAD-binding_dom"/>
</dbReference>
<dbReference type="RefSeq" id="WP_238858205.1">
    <property type="nucleotide sequence ID" value="NZ_FOFG01000004.1"/>
</dbReference>
<feature type="domain" description="Rieske" evidence="9">
    <location>
        <begin position="13"/>
        <end position="108"/>
    </location>
</feature>
<keyword evidence="6" id="KW-0560">Oxidoreductase</keyword>
<accession>A0A1H9F8D2</accession>
<dbReference type="Gene3D" id="2.102.10.10">
    <property type="entry name" value="Rieske [2Fe-2S] iron-sulphur domain"/>
    <property type="match status" value="1"/>
</dbReference>
<protein>
    <submittedName>
        <fullName evidence="10">Rieske [2Fe-2S] domain-containing protein</fullName>
    </submittedName>
</protein>
<name>A0A1H9F8D2_9HYPH</name>
<evidence type="ECO:0000256" key="2">
    <source>
        <dbReference type="ARBA" id="ARBA00022630"/>
    </source>
</evidence>
<dbReference type="SUPFAM" id="SSF50022">
    <property type="entry name" value="ISP domain"/>
    <property type="match status" value="1"/>
</dbReference>
<keyword evidence="7" id="KW-0408">Iron</keyword>